<comment type="caution">
    <text evidence="4">The sequence shown here is derived from an EMBL/GenBank/DDBJ whole genome shotgun (WGS) entry which is preliminary data.</text>
</comment>
<gene>
    <name evidence="4" type="ORF">F3F73_10850</name>
</gene>
<evidence type="ECO:0000256" key="1">
    <source>
        <dbReference type="SAM" id="SignalP"/>
    </source>
</evidence>
<feature type="domain" description="Putative collagen-binding" evidence="2">
    <location>
        <begin position="375"/>
        <end position="464"/>
    </location>
</feature>
<dbReference type="PANTHER" id="PTHR37836:SF3">
    <property type="entry name" value="ENDOGLUCANASE"/>
    <property type="match status" value="1"/>
</dbReference>
<dbReference type="Pfam" id="PF12904">
    <property type="entry name" value="Collagen_bind_2"/>
    <property type="match status" value="1"/>
</dbReference>
<feature type="chain" id="PRO_5029453280" evidence="1">
    <location>
        <begin position="21"/>
        <end position="488"/>
    </location>
</feature>
<feature type="signal peptide" evidence="1">
    <location>
        <begin position="1"/>
        <end position="20"/>
    </location>
</feature>
<dbReference type="Pfam" id="PF13204">
    <property type="entry name" value="Apiosidase"/>
    <property type="match status" value="1"/>
</dbReference>
<evidence type="ECO:0000259" key="2">
    <source>
        <dbReference type="Pfam" id="PF12904"/>
    </source>
</evidence>
<evidence type="ECO:0000313" key="5">
    <source>
        <dbReference type="Proteomes" id="UP000422221"/>
    </source>
</evidence>
<reference evidence="4 5" key="1">
    <citation type="journal article" date="2019" name="Nat. Med.">
        <title>A library of human gut bacterial isolates paired with longitudinal multiomics data enables mechanistic microbiome research.</title>
        <authorList>
            <person name="Poyet M."/>
            <person name="Groussin M."/>
            <person name="Gibbons S.M."/>
            <person name="Avila-Pacheco J."/>
            <person name="Jiang X."/>
            <person name="Kearney S.M."/>
            <person name="Perrotta A.R."/>
            <person name="Berdy B."/>
            <person name="Zhao S."/>
            <person name="Lieberman T.D."/>
            <person name="Swanson P.K."/>
            <person name="Smith M."/>
            <person name="Roesemann S."/>
            <person name="Alexander J.E."/>
            <person name="Rich S.A."/>
            <person name="Livny J."/>
            <person name="Vlamakis H."/>
            <person name="Clish C."/>
            <person name="Bullock K."/>
            <person name="Deik A."/>
            <person name="Scott J."/>
            <person name="Pierce K.A."/>
            <person name="Xavier R.J."/>
            <person name="Alm E.J."/>
        </authorList>
    </citation>
    <scope>NUCLEOTIDE SEQUENCE [LARGE SCALE GENOMIC DNA]</scope>
    <source>
        <strain evidence="4 5">BIOML-A10</strain>
    </source>
</reference>
<dbReference type="Gene3D" id="3.20.20.80">
    <property type="entry name" value="Glycosidases"/>
    <property type="match status" value="1"/>
</dbReference>
<dbReference type="RefSeq" id="WP_130058806.1">
    <property type="nucleotide sequence ID" value="NZ_JADNPJ010000005.1"/>
</dbReference>
<sequence length="488" mass="57012">MRIVRLFALLLLFLSITSSAFTQNKKQKNYIPWSNGELLVSEEGRYLKHRNGTPFFWLGDTGWLLPERLNRDEVEYYLDQCQRRGYNVVQVQTMNDVPSMNIYGQYSLPDGFNFANINREGVYGYWDHMDYIIRTAARKGIYIGMVCIWGGPVKAGKMSVKEAQAYGKFLSERYKDEPNIIWIIGGDIRGDVKREEWEALATTLKSIDKKHLMTFHPRGRMTSAEWFADTSWMDFNMFQSGHRRYGQRLGDKEYPIEENTEEDNWRYAERCLATTPLKPVIDGEPIYEEIPHGLHDENELRWKDHDVRRYAYWSVFAGSFGHTYGNNSIMQFLKPGVTGAYGAKKPWQEAMNDPGFNQMKYLKNLMLTFPFFIRVPDQTIIAGTNGERYDRAIATRGDDYLLVYNYTGRPMQIDLRKISGTRKSAWWYTAKDGKLEYIGTFDNGIHEFQHHSGYNSGNDHVLIVTDSSRNYVQKEWTELPDAQQKWIK</sequence>
<dbReference type="EMBL" id="VWMK01000009">
    <property type="protein sequence ID" value="KAA3765515.1"/>
    <property type="molecule type" value="Genomic_DNA"/>
</dbReference>
<keyword evidence="1" id="KW-0732">Signal</keyword>
<dbReference type="AlphaFoldDB" id="A0A7J4XJ58"/>
<dbReference type="Proteomes" id="UP000422221">
    <property type="component" value="Unassembled WGS sequence"/>
</dbReference>
<dbReference type="InterPro" id="IPR017853">
    <property type="entry name" value="GH"/>
</dbReference>
<proteinExistence type="predicted"/>
<evidence type="ECO:0000313" key="4">
    <source>
        <dbReference type="EMBL" id="KAA3765515.1"/>
    </source>
</evidence>
<protein>
    <submittedName>
        <fullName evidence="4">DUF4038 domain-containing protein</fullName>
    </submittedName>
</protein>
<feature type="domain" description="Apiosidase-like catalytic" evidence="3">
    <location>
        <begin position="41"/>
        <end position="372"/>
    </location>
</feature>
<accession>A0A7J4XJ58</accession>
<evidence type="ECO:0000259" key="3">
    <source>
        <dbReference type="Pfam" id="PF13204"/>
    </source>
</evidence>
<dbReference type="InterPro" id="IPR024749">
    <property type="entry name" value="Collagen-bd_put"/>
</dbReference>
<dbReference type="SUPFAM" id="SSF51445">
    <property type="entry name" value="(Trans)glycosidases"/>
    <property type="match status" value="1"/>
</dbReference>
<organism evidence="4 5">
    <name type="scientific">Bacteroides salyersiae</name>
    <dbReference type="NCBI Taxonomy" id="291644"/>
    <lineage>
        <taxon>Bacteria</taxon>
        <taxon>Pseudomonadati</taxon>
        <taxon>Bacteroidota</taxon>
        <taxon>Bacteroidia</taxon>
        <taxon>Bacteroidales</taxon>
        <taxon>Bacteroidaceae</taxon>
        <taxon>Bacteroides</taxon>
    </lineage>
</organism>
<dbReference type="InterPro" id="IPR025277">
    <property type="entry name" value="Apiosidase-like_cat_dom"/>
</dbReference>
<name>A0A7J4XJ58_9BACE</name>
<dbReference type="PANTHER" id="PTHR37836">
    <property type="entry name" value="LMO1036 PROTEIN"/>
    <property type="match status" value="1"/>
</dbReference>